<dbReference type="Gene3D" id="3.40.50.1100">
    <property type="match status" value="2"/>
</dbReference>
<accession>A0AA96J8E6</accession>
<keyword evidence="7" id="KW-1185">Reference proteome</keyword>
<dbReference type="SUPFAM" id="SSF53686">
    <property type="entry name" value="Tryptophan synthase beta subunit-like PLP-dependent enzymes"/>
    <property type="match status" value="1"/>
</dbReference>
<dbReference type="GO" id="GO:0044272">
    <property type="term" value="P:sulfur compound biosynthetic process"/>
    <property type="evidence" value="ECO:0007669"/>
    <property type="project" value="UniProtKB-ARBA"/>
</dbReference>
<dbReference type="RefSeq" id="WP_313322052.1">
    <property type="nucleotide sequence ID" value="NZ_CP134878.1"/>
</dbReference>
<evidence type="ECO:0000256" key="1">
    <source>
        <dbReference type="ARBA" id="ARBA00001933"/>
    </source>
</evidence>
<reference evidence="6 7" key="1">
    <citation type="submission" date="2023-09" db="EMBL/GenBank/DDBJ databases">
        <title>Flavobacterium sp. a novel bacteria isolate from Pepper rhizosphere.</title>
        <authorList>
            <person name="Peng Y."/>
            <person name="Lee J."/>
        </authorList>
    </citation>
    <scope>NUCLEOTIDE SEQUENCE [LARGE SCALE GENOMIC DNA]</scope>
    <source>
        <strain evidence="5">PMR2A8</strain>
        <strain evidence="6 7">PMTSA4</strain>
    </source>
</reference>
<dbReference type="PANTHER" id="PTHR10314">
    <property type="entry name" value="CYSTATHIONINE BETA-SYNTHASE"/>
    <property type="match status" value="1"/>
</dbReference>
<accession>A0AA96J1U3</accession>
<dbReference type="FunFam" id="3.40.50.1100:FF:000118">
    <property type="entry name" value="Related to CYS4-cystathionine beta-synthase"/>
    <property type="match status" value="1"/>
</dbReference>
<dbReference type="GO" id="GO:0009069">
    <property type="term" value="P:serine family amino acid metabolic process"/>
    <property type="evidence" value="ECO:0007669"/>
    <property type="project" value="UniProtKB-ARBA"/>
</dbReference>
<sequence>MKEDIKAYNNVLGLIGNTPLIKLNKVTENIEGNFYAKVEAFNPGHSTKDRIALYIIEEAEKQGILTPGDTIIETTSGNTGFSLAMVSIIKGYNCILAVSSKSSMDKIDMLRSLGAKVYICPAHVSADDERSYYNVAKRLHEEIKGSVYINQYFNQLNIDAHYKTTGPEIWEQTNGKITHLVACSGTGGTISGAAKFLKEKNPNIRILGVDAFGSVLKKYHETKEFDAEEIYPYRIEGLGKNLIPTATDFDVIDHFMKVTDEESAHTTREIAKREGLFVGYTSGAVMQAIKQYAEQGEFNENSNVIAIFPDHGSRYMSKVFSDEWMNEQGFFDTKNQEEAQKIEIIK</sequence>
<dbReference type="KEGG" id="fcj:RN605_02915"/>
<dbReference type="InterPro" id="IPR036052">
    <property type="entry name" value="TrpB-like_PALP_sf"/>
</dbReference>
<proteinExistence type="inferred from homology"/>
<comment type="cofactor">
    <cofactor evidence="1">
        <name>pyridoxal 5'-phosphate</name>
        <dbReference type="ChEBI" id="CHEBI:597326"/>
    </cofactor>
</comment>
<dbReference type="InterPro" id="IPR001926">
    <property type="entry name" value="TrpB-like_PALP"/>
</dbReference>
<dbReference type="AlphaFoldDB" id="A0AA96J8E6"/>
<evidence type="ECO:0000256" key="2">
    <source>
        <dbReference type="ARBA" id="ARBA00007103"/>
    </source>
</evidence>
<protein>
    <submittedName>
        <fullName evidence="6">Cysteine synthase family protein</fullName>
        <ecNumber evidence="6">2.5.1.-</ecNumber>
    </submittedName>
</protein>
<evidence type="ECO:0000259" key="4">
    <source>
        <dbReference type="Pfam" id="PF00291"/>
    </source>
</evidence>
<dbReference type="GO" id="GO:0016740">
    <property type="term" value="F:transferase activity"/>
    <property type="evidence" value="ECO:0007669"/>
    <property type="project" value="UniProtKB-KW"/>
</dbReference>
<gene>
    <name evidence="6" type="ORF">RN605_02915</name>
    <name evidence="5" type="ORF">RN608_09615</name>
</gene>
<name>A0AA96J8E6_9FLAO</name>
<feature type="domain" description="Tryptophan synthase beta chain-like PALP" evidence="4">
    <location>
        <begin position="13"/>
        <end position="310"/>
    </location>
</feature>
<dbReference type="Pfam" id="PF00291">
    <property type="entry name" value="PALP"/>
    <property type="match status" value="1"/>
</dbReference>
<dbReference type="EMBL" id="CP134890">
    <property type="protein sequence ID" value="WNM22321.1"/>
    <property type="molecule type" value="Genomic_DNA"/>
</dbReference>
<evidence type="ECO:0000313" key="5">
    <source>
        <dbReference type="EMBL" id="WNM18270.1"/>
    </source>
</evidence>
<evidence type="ECO:0000313" key="6">
    <source>
        <dbReference type="EMBL" id="WNM22321.1"/>
    </source>
</evidence>
<organism evidence="6 7">
    <name type="scientific">Flavobacterium capsici</name>
    <dbReference type="NCBI Taxonomy" id="3075618"/>
    <lineage>
        <taxon>Bacteria</taxon>
        <taxon>Pseudomonadati</taxon>
        <taxon>Bacteroidota</taxon>
        <taxon>Flavobacteriia</taxon>
        <taxon>Flavobacteriales</taxon>
        <taxon>Flavobacteriaceae</taxon>
        <taxon>Flavobacterium</taxon>
    </lineage>
</organism>
<dbReference type="FunFam" id="3.40.50.1100:FF:000003">
    <property type="entry name" value="Cystathionine beta-synthase"/>
    <property type="match status" value="1"/>
</dbReference>
<keyword evidence="6" id="KW-0808">Transferase</keyword>
<dbReference type="GO" id="GO:0006534">
    <property type="term" value="P:cysteine metabolic process"/>
    <property type="evidence" value="ECO:0007669"/>
    <property type="project" value="UniProtKB-ARBA"/>
</dbReference>
<dbReference type="Proteomes" id="UP001304515">
    <property type="component" value="Chromosome"/>
</dbReference>
<evidence type="ECO:0000313" key="7">
    <source>
        <dbReference type="Proteomes" id="UP001304515"/>
    </source>
</evidence>
<dbReference type="EC" id="2.5.1.-" evidence="6"/>
<dbReference type="EMBL" id="CP134878">
    <property type="protein sequence ID" value="WNM18270.1"/>
    <property type="molecule type" value="Genomic_DNA"/>
</dbReference>
<comment type="similarity">
    <text evidence="2">Belongs to the cysteine synthase/cystathionine beta-synthase family.</text>
</comment>
<keyword evidence="3" id="KW-0663">Pyridoxal phosphate</keyword>
<dbReference type="InterPro" id="IPR050214">
    <property type="entry name" value="Cys_Synth/Cystath_Beta-Synth"/>
</dbReference>
<dbReference type="CDD" id="cd01561">
    <property type="entry name" value="CBS_like"/>
    <property type="match status" value="1"/>
</dbReference>
<evidence type="ECO:0000256" key="3">
    <source>
        <dbReference type="ARBA" id="ARBA00022898"/>
    </source>
</evidence>